<dbReference type="InterPro" id="IPR039841">
    <property type="entry name" value="INTS14"/>
</dbReference>
<dbReference type="EMBL" id="CAHIKZ030002332">
    <property type="protein sequence ID" value="CAE1285157.1"/>
    <property type="molecule type" value="Genomic_DNA"/>
</dbReference>
<feature type="transmembrane region" description="Helical" evidence="1">
    <location>
        <begin position="142"/>
        <end position="160"/>
    </location>
</feature>
<name>A0A812D248_ACAPH</name>
<dbReference type="PANTHER" id="PTHR13532">
    <property type="match status" value="1"/>
</dbReference>
<proteinExistence type="predicted"/>
<comment type="caution">
    <text evidence="2">The sequence shown here is derived from an EMBL/GenBank/DDBJ whole genome shotgun (WGS) entry which is preliminary data.</text>
</comment>
<evidence type="ECO:0000313" key="2">
    <source>
        <dbReference type="EMBL" id="CAE1285157.1"/>
    </source>
</evidence>
<evidence type="ECO:0000256" key="1">
    <source>
        <dbReference type="SAM" id="Phobius"/>
    </source>
</evidence>
<accession>A0A812D248</accession>
<organism evidence="2 3">
    <name type="scientific">Acanthosepion pharaonis</name>
    <name type="common">Pharaoh cuttlefish</name>
    <name type="synonym">Sepia pharaonis</name>
    <dbReference type="NCBI Taxonomy" id="158019"/>
    <lineage>
        <taxon>Eukaryota</taxon>
        <taxon>Metazoa</taxon>
        <taxon>Spiralia</taxon>
        <taxon>Lophotrochozoa</taxon>
        <taxon>Mollusca</taxon>
        <taxon>Cephalopoda</taxon>
        <taxon>Coleoidea</taxon>
        <taxon>Decapodiformes</taxon>
        <taxon>Sepiida</taxon>
        <taxon>Sepiina</taxon>
        <taxon>Sepiidae</taxon>
        <taxon>Acanthosepion</taxon>
    </lineage>
</organism>
<protein>
    <submittedName>
        <fullName evidence="2">Uncharacterized protein</fullName>
    </submittedName>
</protein>
<dbReference type="GO" id="GO:0032039">
    <property type="term" value="C:integrator complex"/>
    <property type="evidence" value="ECO:0007669"/>
    <property type="project" value="InterPro"/>
</dbReference>
<keyword evidence="3" id="KW-1185">Reference proteome</keyword>
<dbReference type="PANTHER" id="PTHR13532:SF3">
    <property type="entry name" value="INTEGRATOR COMPLEX SUBUNIT 14"/>
    <property type="match status" value="1"/>
</dbReference>
<evidence type="ECO:0000313" key="3">
    <source>
        <dbReference type="Proteomes" id="UP000597762"/>
    </source>
</evidence>
<dbReference type="AlphaFoldDB" id="A0A812D248"/>
<gene>
    <name evidence="2" type="ORF">SPHA_45157</name>
</gene>
<keyword evidence="1" id="KW-0472">Membrane</keyword>
<reference evidence="2" key="1">
    <citation type="submission" date="2021-01" db="EMBL/GenBank/DDBJ databases">
        <authorList>
            <person name="Li R."/>
            <person name="Bekaert M."/>
        </authorList>
    </citation>
    <scope>NUCLEOTIDE SEQUENCE</scope>
    <source>
        <strain evidence="2">Farmed</strain>
    </source>
</reference>
<dbReference type="OrthoDB" id="2374335at2759"/>
<keyword evidence="1" id="KW-0812">Transmembrane</keyword>
<keyword evidence="1" id="KW-1133">Transmembrane helix</keyword>
<dbReference type="GO" id="GO:0034472">
    <property type="term" value="P:snRNA 3'-end processing"/>
    <property type="evidence" value="ECO:0007669"/>
    <property type="project" value="TreeGrafter"/>
</dbReference>
<dbReference type="Proteomes" id="UP000597762">
    <property type="component" value="Unassembled WGS sequence"/>
</dbReference>
<sequence>MGFPIHSYFRYSCPFSYFWLPQTLISGHHGPLPAKSLFLLYPEHFQRETNLVFTTNGGKETLFRECTCCRQFKNEYSINHYLLHLINNQITMPTLILLDVSLSMSRPVNMQECSEEYQRRHLAIHGINTLLDYMAANCKLEFTSLIVFSYLFFLAGTIYTRS</sequence>